<accession>A0A7R8D6B5</accession>
<name>A0A7R8D6B5_LEPSM</name>
<protein>
    <submittedName>
        <fullName evidence="1">(salmon louse) hypothetical protein</fullName>
    </submittedName>
</protein>
<proteinExistence type="predicted"/>
<sequence>MRGRFSNKFHFHTICGICSSLSTEEDPRTYFDLDDFVDEYLLQFAVVNLLIGQDYYWEILQLLVYCQMQNYQDIFQVYFMLESLGIHSISHEAEIYSVLDQMALDHFKQSVKFDRKCDRYMIEEDR</sequence>
<evidence type="ECO:0000313" key="1">
    <source>
        <dbReference type="EMBL" id="CAF3043649.1"/>
    </source>
</evidence>
<gene>
    <name evidence="1" type="ORF">LSAA_14989</name>
</gene>
<evidence type="ECO:0000313" key="2">
    <source>
        <dbReference type="Proteomes" id="UP000675881"/>
    </source>
</evidence>
<organism evidence="1 2">
    <name type="scientific">Lepeophtheirus salmonis</name>
    <name type="common">Salmon louse</name>
    <name type="synonym">Caligus salmonis</name>
    <dbReference type="NCBI Taxonomy" id="72036"/>
    <lineage>
        <taxon>Eukaryota</taxon>
        <taxon>Metazoa</taxon>
        <taxon>Ecdysozoa</taxon>
        <taxon>Arthropoda</taxon>
        <taxon>Crustacea</taxon>
        <taxon>Multicrustacea</taxon>
        <taxon>Hexanauplia</taxon>
        <taxon>Copepoda</taxon>
        <taxon>Siphonostomatoida</taxon>
        <taxon>Caligidae</taxon>
        <taxon>Lepeophtheirus</taxon>
    </lineage>
</organism>
<dbReference type="EMBL" id="HG994588">
    <property type="protein sequence ID" value="CAF3043649.1"/>
    <property type="molecule type" value="Genomic_DNA"/>
</dbReference>
<dbReference type="AlphaFoldDB" id="A0A7R8D6B5"/>
<keyword evidence="2" id="KW-1185">Reference proteome</keyword>
<dbReference type="Proteomes" id="UP000675881">
    <property type="component" value="Chromosome 9"/>
</dbReference>
<reference evidence="1" key="1">
    <citation type="submission" date="2021-02" db="EMBL/GenBank/DDBJ databases">
        <authorList>
            <person name="Bekaert M."/>
        </authorList>
    </citation>
    <scope>NUCLEOTIDE SEQUENCE</scope>
    <source>
        <strain evidence="1">IoA-00</strain>
    </source>
</reference>